<proteinExistence type="predicted"/>
<feature type="compositionally biased region" description="Basic and acidic residues" evidence="1">
    <location>
        <begin position="1"/>
        <end position="12"/>
    </location>
</feature>
<name>A0ABP7WHK5_9SPHI</name>
<accession>A0ABP7WHK5</accession>
<dbReference type="InterPro" id="IPR028082">
    <property type="entry name" value="Peripla_BP_I"/>
</dbReference>
<organism evidence="2 3">
    <name type="scientific">Mucilaginibacter panaciglaebae</name>
    <dbReference type="NCBI Taxonomy" id="502331"/>
    <lineage>
        <taxon>Bacteria</taxon>
        <taxon>Pseudomonadati</taxon>
        <taxon>Bacteroidota</taxon>
        <taxon>Sphingobacteriia</taxon>
        <taxon>Sphingobacteriales</taxon>
        <taxon>Sphingobacteriaceae</taxon>
        <taxon>Mucilaginibacter</taxon>
    </lineage>
</organism>
<keyword evidence="3" id="KW-1185">Reference proteome</keyword>
<comment type="caution">
    <text evidence="2">The sequence shown here is derived from an EMBL/GenBank/DDBJ whole genome shotgun (WGS) entry which is preliminary data.</text>
</comment>
<dbReference type="Proteomes" id="UP001500841">
    <property type="component" value="Unassembled WGS sequence"/>
</dbReference>
<dbReference type="Gene3D" id="3.40.50.2300">
    <property type="match status" value="2"/>
</dbReference>
<dbReference type="EMBL" id="BAABCV010000002">
    <property type="protein sequence ID" value="GAA4089254.1"/>
    <property type="molecule type" value="Genomic_DNA"/>
</dbReference>
<protein>
    <recommendedName>
        <fullName evidence="4">Amino acid ABC transporter substrate-binding protein</fullName>
    </recommendedName>
</protein>
<evidence type="ECO:0008006" key="4">
    <source>
        <dbReference type="Google" id="ProtNLM"/>
    </source>
</evidence>
<evidence type="ECO:0000256" key="1">
    <source>
        <dbReference type="SAM" id="MobiDB-lite"/>
    </source>
</evidence>
<reference evidence="3" key="1">
    <citation type="journal article" date="2019" name="Int. J. Syst. Evol. Microbiol.">
        <title>The Global Catalogue of Microorganisms (GCM) 10K type strain sequencing project: providing services to taxonomists for standard genome sequencing and annotation.</title>
        <authorList>
            <consortium name="The Broad Institute Genomics Platform"/>
            <consortium name="The Broad Institute Genome Sequencing Center for Infectious Disease"/>
            <person name="Wu L."/>
            <person name="Ma J."/>
        </authorList>
    </citation>
    <scope>NUCLEOTIDE SEQUENCE [LARGE SCALE GENOMIC DNA]</scope>
    <source>
        <strain evidence="3">JCM 17085</strain>
    </source>
</reference>
<evidence type="ECO:0000313" key="2">
    <source>
        <dbReference type="EMBL" id="GAA4089254.1"/>
    </source>
</evidence>
<evidence type="ECO:0000313" key="3">
    <source>
        <dbReference type="Proteomes" id="UP001500841"/>
    </source>
</evidence>
<sequence length="380" mass="42327">MAPPKTETEKPVNKPQQPKPKPVAARQSSIALLLPFGLDHLNPGASYTNTTLKQANIALDYYQGFKLALDSLTSLGYNYKLRVFDTQGISNESRKLAFNPNIWGSDLIIGPIFPDDMKAFAQALSGPRKPIVSPLSPAAPATIGNQNLVTIMPPLAQHAATAAKYIQNRLQPQKVFVLKSGYSEENDYIIPFKNTIDSVSGHRIKVIQTVVVRGRLDALLPQLSATSPNIFIIPSTNQSFITITMHSLDTLASRYPVVLFGHPNWQKYSFLHSDILQRLRTHITSADCVDYKARATANFISQYRKTFHAEASGYAIKGFDQGLYFGKLLGENNGDVRNMTKADFSGIHNDFHLVKKPGVGYVNTHVNVMDYRYYELRKVE</sequence>
<feature type="region of interest" description="Disordered" evidence="1">
    <location>
        <begin position="1"/>
        <end position="24"/>
    </location>
</feature>
<dbReference type="SUPFAM" id="SSF53822">
    <property type="entry name" value="Periplasmic binding protein-like I"/>
    <property type="match status" value="1"/>
</dbReference>
<gene>
    <name evidence="2" type="ORF">GCM10022392_08250</name>
</gene>